<name>A0AC58TX41_TOBAC</name>
<accession>A0AC58TX41</accession>
<sequence>MEVYIDDMLVKSIQAGDHFQHLPDTYEILHKYNMKLNPKNVLLVWLQFEWADECQQALKDLKSYLSNPPMLAKPKDGERLLIYLVMSKVVELSGRLAKWEIELSEHDIIYQPRTAIKSQVLVDFVADVSTNLVPGAEKELQVFTGANPGTWNFFTYGSSNVKAVGLGIVLIPPSGNVIKQAIKYYQITNNEAEYETVIAGLELARELGIEQIVIKSDSQLVVNQMQGTYMEREMLM</sequence>
<gene>
    <name evidence="2" type="primary">LOC142177215</name>
</gene>
<evidence type="ECO:0000313" key="1">
    <source>
        <dbReference type="Proteomes" id="UP000790787"/>
    </source>
</evidence>
<organism evidence="1 2">
    <name type="scientific">Nicotiana tabacum</name>
    <name type="common">Common tobacco</name>
    <dbReference type="NCBI Taxonomy" id="4097"/>
    <lineage>
        <taxon>Eukaryota</taxon>
        <taxon>Viridiplantae</taxon>
        <taxon>Streptophyta</taxon>
        <taxon>Embryophyta</taxon>
        <taxon>Tracheophyta</taxon>
        <taxon>Spermatophyta</taxon>
        <taxon>Magnoliopsida</taxon>
        <taxon>eudicotyledons</taxon>
        <taxon>Gunneridae</taxon>
        <taxon>Pentapetalae</taxon>
        <taxon>asterids</taxon>
        <taxon>lamiids</taxon>
        <taxon>Solanales</taxon>
        <taxon>Solanaceae</taxon>
        <taxon>Nicotianoideae</taxon>
        <taxon>Nicotianeae</taxon>
        <taxon>Nicotiana</taxon>
    </lineage>
</organism>
<keyword evidence="1" id="KW-1185">Reference proteome</keyword>
<evidence type="ECO:0000313" key="2">
    <source>
        <dbReference type="RefSeq" id="XP_075101785.1"/>
    </source>
</evidence>
<dbReference type="Proteomes" id="UP000790787">
    <property type="component" value="Chromosome 23"/>
</dbReference>
<proteinExistence type="predicted"/>
<reference evidence="2" key="2">
    <citation type="submission" date="2025-08" db="UniProtKB">
        <authorList>
            <consortium name="RefSeq"/>
        </authorList>
    </citation>
    <scope>IDENTIFICATION</scope>
    <source>
        <tissue evidence="2">Leaf</tissue>
    </source>
</reference>
<reference evidence="1" key="1">
    <citation type="journal article" date="2014" name="Nat. Commun.">
        <title>The tobacco genome sequence and its comparison with those of tomato and potato.</title>
        <authorList>
            <person name="Sierro N."/>
            <person name="Battey J.N."/>
            <person name="Ouadi S."/>
            <person name="Bakaher N."/>
            <person name="Bovet L."/>
            <person name="Willig A."/>
            <person name="Goepfert S."/>
            <person name="Peitsch M.C."/>
            <person name="Ivanov N.V."/>
        </authorList>
    </citation>
    <scope>NUCLEOTIDE SEQUENCE [LARGE SCALE GENOMIC DNA]</scope>
</reference>
<dbReference type="RefSeq" id="XP_075101785.1">
    <property type="nucleotide sequence ID" value="XM_075245684.1"/>
</dbReference>
<protein>
    <submittedName>
        <fullName evidence="2">Uncharacterized protein LOC142177215</fullName>
    </submittedName>
</protein>